<comment type="caution">
    <text evidence="1">The sequence shown here is derived from an EMBL/GenBank/DDBJ whole genome shotgun (WGS) entry which is preliminary data.</text>
</comment>
<organism evidence="1 2">
    <name type="scientific">Streptomyces morookaense</name>
    <name type="common">Streptoverticillium morookaense</name>
    <dbReference type="NCBI Taxonomy" id="1970"/>
    <lineage>
        <taxon>Bacteria</taxon>
        <taxon>Bacillati</taxon>
        <taxon>Actinomycetota</taxon>
        <taxon>Actinomycetes</taxon>
        <taxon>Kitasatosporales</taxon>
        <taxon>Streptomycetaceae</taxon>
        <taxon>Streptomyces</taxon>
    </lineage>
</organism>
<accession>A0A7Y7B4L0</accession>
<dbReference type="NCBIfam" id="TIGR02242">
    <property type="entry name" value="tail_TIGR02242"/>
    <property type="match status" value="1"/>
</dbReference>
<keyword evidence="2" id="KW-1185">Reference proteome</keyword>
<gene>
    <name evidence="1" type="ORF">HG542_14630</name>
</gene>
<dbReference type="EMBL" id="JABBXF010000030">
    <property type="protein sequence ID" value="NVK78898.1"/>
    <property type="molecule type" value="Genomic_DNA"/>
</dbReference>
<protein>
    <recommendedName>
        <fullName evidence="3">Phage tail protein</fullName>
    </recommendedName>
</protein>
<proteinExistence type="predicted"/>
<reference evidence="1 2" key="1">
    <citation type="submission" date="2020-04" db="EMBL/GenBank/DDBJ databases">
        <title>Draft Genome Sequence of Streptomyces morookaense DSM 40503, an 8-azaguanine-producing strain.</title>
        <authorList>
            <person name="Qi J."/>
            <person name="Gao J.-M."/>
        </authorList>
    </citation>
    <scope>NUCLEOTIDE SEQUENCE [LARGE SCALE GENOMIC DNA]</scope>
    <source>
        <strain evidence="1 2">DSM 40503</strain>
    </source>
</reference>
<name>A0A7Y7B4L0_STRMO</name>
<dbReference type="RefSeq" id="WP_171081447.1">
    <property type="nucleotide sequence ID" value="NZ_BNBU01000006.1"/>
</dbReference>
<evidence type="ECO:0008006" key="3">
    <source>
        <dbReference type="Google" id="ProtNLM"/>
    </source>
</evidence>
<dbReference type="Proteomes" id="UP000587462">
    <property type="component" value="Unassembled WGS sequence"/>
</dbReference>
<dbReference type="AlphaFoldDB" id="A0A7Y7B4L0"/>
<evidence type="ECO:0000313" key="2">
    <source>
        <dbReference type="Proteomes" id="UP000587462"/>
    </source>
</evidence>
<dbReference type="InterPro" id="IPR011748">
    <property type="entry name" value="Unchr_phage_tail-like"/>
</dbReference>
<evidence type="ECO:0000313" key="1">
    <source>
        <dbReference type="EMBL" id="NVK78898.1"/>
    </source>
</evidence>
<sequence length="210" mass="22378">MDRLPSPAPAPAVPAVPPLVPGSRSLRAILPESYRQGDFADRFIAGFDDTLAPLITSLDCLDAYFDARTAPDHFVSWMLGWSNTALPSCVGPTGRRNALLLGHRLHGLRGTRSGLDLLVRHVLGGRLELAESGGTHVTTGPEDPSVPLPAASWARVRVLLPHGTSAGRPWVAEDVEELVRQWLPAHVAADVTVEDDEDPLLVRGASGGEA</sequence>